<feature type="domain" description="Flavin reductase like" evidence="5">
    <location>
        <begin position="35"/>
        <end position="171"/>
    </location>
</feature>
<evidence type="ECO:0000256" key="1">
    <source>
        <dbReference type="ARBA" id="ARBA00001917"/>
    </source>
</evidence>
<evidence type="ECO:0000259" key="5">
    <source>
        <dbReference type="Pfam" id="PF01613"/>
    </source>
</evidence>
<accession>A0A239A746</accession>
<dbReference type="GO" id="GO:0016646">
    <property type="term" value="F:oxidoreductase activity, acting on the CH-NH group of donors, NAD or NADP as acceptor"/>
    <property type="evidence" value="ECO:0007669"/>
    <property type="project" value="UniProtKB-ARBA"/>
</dbReference>
<proteinExistence type="inferred from homology"/>
<evidence type="ECO:0000256" key="4">
    <source>
        <dbReference type="ARBA" id="ARBA00038054"/>
    </source>
</evidence>
<evidence type="ECO:0000313" key="7">
    <source>
        <dbReference type="Proteomes" id="UP000198379"/>
    </source>
</evidence>
<dbReference type="PANTHER" id="PTHR33798:SF5">
    <property type="entry name" value="FLAVIN REDUCTASE LIKE DOMAIN-CONTAINING PROTEIN"/>
    <property type="match status" value="1"/>
</dbReference>
<dbReference type="PANTHER" id="PTHR33798">
    <property type="entry name" value="FLAVOPROTEIN OXYGENASE"/>
    <property type="match status" value="1"/>
</dbReference>
<gene>
    <name evidence="6" type="ORF">SAMN06265376_104201</name>
</gene>
<organism evidence="6 7">
    <name type="scientific">Dokdonia pacifica</name>
    <dbReference type="NCBI Taxonomy" id="1627892"/>
    <lineage>
        <taxon>Bacteria</taxon>
        <taxon>Pseudomonadati</taxon>
        <taxon>Bacteroidota</taxon>
        <taxon>Flavobacteriia</taxon>
        <taxon>Flavobacteriales</taxon>
        <taxon>Flavobacteriaceae</taxon>
        <taxon>Dokdonia</taxon>
    </lineage>
</organism>
<dbReference type="Pfam" id="PF01613">
    <property type="entry name" value="Flavin_Reduct"/>
    <property type="match status" value="1"/>
</dbReference>
<dbReference type="EMBL" id="FZNY01000004">
    <property type="protein sequence ID" value="SNR91447.1"/>
    <property type="molecule type" value="Genomic_DNA"/>
</dbReference>
<dbReference type="GO" id="GO:0010181">
    <property type="term" value="F:FMN binding"/>
    <property type="evidence" value="ECO:0007669"/>
    <property type="project" value="InterPro"/>
</dbReference>
<keyword evidence="2" id="KW-0285">Flavoprotein</keyword>
<keyword evidence="7" id="KW-1185">Reference proteome</keyword>
<dbReference type="InterPro" id="IPR012349">
    <property type="entry name" value="Split_barrel_FMN-bd"/>
</dbReference>
<dbReference type="AlphaFoldDB" id="A0A239A746"/>
<evidence type="ECO:0000256" key="2">
    <source>
        <dbReference type="ARBA" id="ARBA00022630"/>
    </source>
</evidence>
<name>A0A239A746_9FLAO</name>
<dbReference type="Gene3D" id="2.30.110.10">
    <property type="entry name" value="Electron Transport, Fmn-binding Protein, Chain A"/>
    <property type="match status" value="1"/>
</dbReference>
<evidence type="ECO:0000313" key="6">
    <source>
        <dbReference type="EMBL" id="SNR91447.1"/>
    </source>
</evidence>
<dbReference type="RefSeq" id="WP_229746949.1">
    <property type="nucleotide sequence ID" value="NZ_BMEP01000007.1"/>
</dbReference>
<comment type="cofactor">
    <cofactor evidence="1">
        <name>FMN</name>
        <dbReference type="ChEBI" id="CHEBI:58210"/>
    </cofactor>
</comment>
<reference evidence="6 7" key="1">
    <citation type="submission" date="2017-06" db="EMBL/GenBank/DDBJ databases">
        <authorList>
            <person name="Kim H.J."/>
            <person name="Triplett B.A."/>
        </authorList>
    </citation>
    <scope>NUCLEOTIDE SEQUENCE [LARGE SCALE GENOMIC DNA]</scope>
    <source>
        <strain evidence="6 7">DSM 25597</strain>
    </source>
</reference>
<evidence type="ECO:0000256" key="3">
    <source>
        <dbReference type="ARBA" id="ARBA00022643"/>
    </source>
</evidence>
<dbReference type="Proteomes" id="UP000198379">
    <property type="component" value="Unassembled WGS sequence"/>
</dbReference>
<dbReference type="InterPro" id="IPR002563">
    <property type="entry name" value="Flavin_Rdtase-like_dom"/>
</dbReference>
<dbReference type="SUPFAM" id="SSF50475">
    <property type="entry name" value="FMN-binding split barrel"/>
    <property type="match status" value="1"/>
</dbReference>
<comment type="similarity">
    <text evidence="4">Belongs to the flavoredoxin family.</text>
</comment>
<protein>
    <submittedName>
        <fullName evidence="6">NADH-FMN oxidoreductase RutF, flavin reductase (DIM6/NTAB) family</fullName>
    </submittedName>
</protein>
<sequence length="216" mass="24009">MRKILHFDIDAIEDMDTRFRANFINSVTGYKSANLLGTIDQEGVANLAVFSSITHLGSHPPLVGFITRPTVVPRHTYLNIKESGFFTINHITSSIVKEAHQTSARYDASISEFDATGLTSEFKGDFKAPFVKEAPIKIACRYVNEYPIKENGTVLVVGAMQDIYLPEGVHTEDGWIDLSKTEGVTINGLDSYSKPQLLDRLQYAKPDKPTTSILKK</sequence>
<keyword evidence="3" id="KW-0288">FMN</keyword>